<gene>
    <name evidence="1" type="ORF">BofuT4_uP054810.1</name>
</gene>
<dbReference type="HOGENOM" id="CLU_2885495_0_0_1"/>
<dbReference type="EMBL" id="FQ790271">
    <property type="protein sequence ID" value="CCD44580.1"/>
    <property type="molecule type" value="Genomic_DNA"/>
</dbReference>
<proteinExistence type="predicted"/>
<dbReference type="InParanoid" id="G2XVR0"/>
<reference evidence="2" key="1">
    <citation type="journal article" date="2011" name="PLoS Genet.">
        <title>Genomic analysis of the necrotrophic fungal pathogens Sclerotinia sclerotiorum and Botrytis cinerea.</title>
        <authorList>
            <person name="Amselem J."/>
            <person name="Cuomo C.A."/>
            <person name="van Kan J.A."/>
            <person name="Viaud M."/>
            <person name="Benito E.P."/>
            <person name="Couloux A."/>
            <person name="Coutinho P.M."/>
            <person name="de Vries R.P."/>
            <person name="Dyer P.S."/>
            <person name="Fillinger S."/>
            <person name="Fournier E."/>
            <person name="Gout L."/>
            <person name="Hahn M."/>
            <person name="Kohn L."/>
            <person name="Lapalu N."/>
            <person name="Plummer K.M."/>
            <person name="Pradier J.M."/>
            <person name="Quevillon E."/>
            <person name="Sharon A."/>
            <person name="Simon A."/>
            <person name="ten Have A."/>
            <person name="Tudzynski B."/>
            <person name="Tudzynski P."/>
            <person name="Wincker P."/>
            <person name="Andrew M."/>
            <person name="Anthouard V."/>
            <person name="Beever R.E."/>
            <person name="Beffa R."/>
            <person name="Benoit I."/>
            <person name="Bouzid O."/>
            <person name="Brault B."/>
            <person name="Chen Z."/>
            <person name="Choquer M."/>
            <person name="Collemare J."/>
            <person name="Cotton P."/>
            <person name="Danchin E.G."/>
            <person name="Da Silva C."/>
            <person name="Gautier A."/>
            <person name="Giraud C."/>
            <person name="Giraud T."/>
            <person name="Gonzalez C."/>
            <person name="Grossetete S."/>
            <person name="Guldener U."/>
            <person name="Henrissat B."/>
            <person name="Howlett B.J."/>
            <person name="Kodira C."/>
            <person name="Kretschmer M."/>
            <person name="Lappartient A."/>
            <person name="Leroch M."/>
            <person name="Levis C."/>
            <person name="Mauceli E."/>
            <person name="Neuveglise C."/>
            <person name="Oeser B."/>
            <person name="Pearson M."/>
            <person name="Poulain J."/>
            <person name="Poussereau N."/>
            <person name="Quesneville H."/>
            <person name="Rascle C."/>
            <person name="Schumacher J."/>
            <person name="Segurens B."/>
            <person name="Sexton A."/>
            <person name="Silva E."/>
            <person name="Sirven C."/>
            <person name="Soanes D.M."/>
            <person name="Talbot N.J."/>
            <person name="Templeton M."/>
            <person name="Yandava C."/>
            <person name="Yarden O."/>
            <person name="Zeng Q."/>
            <person name="Rollins J.A."/>
            <person name="Lebrun M.H."/>
            <person name="Dickman M."/>
        </authorList>
    </citation>
    <scope>NUCLEOTIDE SEQUENCE [LARGE SCALE GENOMIC DNA]</scope>
    <source>
        <strain evidence="2">T4</strain>
    </source>
</reference>
<dbReference type="Proteomes" id="UP000008177">
    <property type="component" value="Unplaced contigs"/>
</dbReference>
<evidence type="ECO:0000313" key="2">
    <source>
        <dbReference type="Proteomes" id="UP000008177"/>
    </source>
</evidence>
<sequence length="63" mass="7237">MVALCWKIVLSKLINRPGGLRMLDFMFSVKAHQMLTCCSIYVKAKRFCFLFISQLRHGSISTP</sequence>
<protein>
    <submittedName>
        <fullName evidence="1">Uncharacterized protein</fullName>
    </submittedName>
</protein>
<organism evidence="1 2">
    <name type="scientific">Botryotinia fuckeliana (strain T4)</name>
    <name type="common">Noble rot fungus</name>
    <name type="synonym">Botrytis cinerea</name>
    <dbReference type="NCBI Taxonomy" id="999810"/>
    <lineage>
        <taxon>Eukaryota</taxon>
        <taxon>Fungi</taxon>
        <taxon>Dikarya</taxon>
        <taxon>Ascomycota</taxon>
        <taxon>Pezizomycotina</taxon>
        <taxon>Leotiomycetes</taxon>
        <taxon>Helotiales</taxon>
        <taxon>Sclerotiniaceae</taxon>
        <taxon>Botrytis</taxon>
    </lineage>
</organism>
<accession>G2XVR0</accession>
<dbReference type="AlphaFoldDB" id="G2XVR0"/>
<evidence type="ECO:0000313" key="1">
    <source>
        <dbReference type="EMBL" id="CCD44580.1"/>
    </source>
</evidence>
<name>G2XVR0_BOTF4</name>